<sequence length="61" mass="6831">MVQPCFEIDTAVCVDRLVHSHLYHLCFTFPCSTPYGCAGDHRAAALPWQPHQGASQLARFE</sequence>
<dbReference type="AlphaFoldDB" id="A0A2N1ITX8"/>
<comment type="caution">
    <text evidence="1">The sequence shown here is derived from an EMBL/GenBank/DDBJ whole genome shotgun (WGS) entry which is preliminary data.</text>
</comment>
<reference evidence="1 2" key="1">
    <citation type="submission" date="2017-12" db="EMBL/GenBank/DDBJ databases">
        <title>Isolation and characterization of an aerobic denitrifying Pseudomonas monteilii CY06 from aquaculture ponds.</title>
        <authorList>
            <person name="Ma Q."/>
            <person name="Cai Y."/>
            <person name="He Z."/>
        </authorList>
    </citation>
    <scope>NUCLEOTIDE SEQUENCE [LARGE SCALE GENOMIC DNA]</scope>
    <source>
        <strain evidence="1 2">CY06</strain>
    </source>
</reference>
<name>A0A2N1ITX8_9PSED</name>
<gene>
    <name evidence="1" type="ORF">CXB65_08010</name>
</gene>
<dbReference type="Proteomes" id="UP000233399">
    <property type="component" value="Unassembled WGS sequence"/>
</dbReference>
<evidence type="ECO:0000313" key="1">
    <source>
        <dbReference type="EMBL" id="PKI24183.1"/>
    </source>
</evidence>
<accession>A0A2N1ITX8</accession>
<proteinExistence type="predicted"/>
<organism evidence="1 2">
    <name type="scientific">Pseudomonas monteilii</name>
    <dbReference type="NCBI Taxonomy" id="76759"/>
    <lineage>
        <taxon>Bacteria</taxon>
        <taxon>Pseudomonadati</taxon>
        <taxon>Pseudomonadota</taxon>
        <taxon>Gammaproteobacteria</taxon>
        <taxon>Pseudomonadales</taxon>
        <taxon>Pseudomonadaceae</taxon>
        <taxon>Pseudomonas</taxon>
    </lineage>
</organism>
<dbReference type="EMBL" id="PJCG01000011">
    <property type="protein sequence ID" value="PKI24183.1"/>
    <property type="molecule type" value="Genomic_DNA"/>
</dbReference>
<evidence type="ECO:0000313" key="2">
    <source>
        <dbReference type="Proteomes" id="UP000233399"/>
    </source>
</evidence>
<protein>
    <submittedName>
        <fullName evidence="1">Uncharacterized protein</fullName>
    </submittedName>
</protein>